<gene>
    <name evidence="2" type="primary">calU7</name>
</gene>
<organism evidence="2">
    <name type="scientific">Micromonospora echinospora</name>
    <name type="common">Micromonospora purpurea</name>
    <dbReference type="NCBI Taxonomy" id="1877"/>
    <lineage>
        <taxon>Bacteria</taxon>
        <taxon>Bacillati</taxon>
        <taxon>Actinomycetota</taxon>
        <taxon>Actinomycetes</taxon>
        <taxon>Micromonosporales</taxon>
        <taxon>Micromonosporaceae</taxon>
        <taxon>Micromonospora</taxon>
    </lineage>
</organism>
<feature type="compositionally biased region" description="Polar residues" evidence="1">
    <location>
        <begin position="1"/>
        <end position="12"/>
    </location>
</feature>
<reference evidence="2" key="1">
    <citation type="journal article" date="2002" name="Science">
        <title>The calicheamicin gene cluster and its iterative type I enediyne PKS.</title>
        <authorList>
            <person name="Ahlert J."/>
            <person name="Shepard E."/>
            <person name="Lomovskaya N."/>
            <person name="Zazopoulos E."/>
            <person name="Staffa A."/>
            <person name="Bachmann B.O."/>
            <person name="Huang K."/>
            <person name="Fonstein L."/>
            <person name="Czisny A."/>
            <person name="Whitwam R.E."/>
            <person name="Farnet C.M."/>
            <person name="Thorson J.S."/>
        </authorList>
    </citation>
    <scope>NUCLEOTIDE SEQUENCE</scope>
    <source>
        <strain evidence="2">NRRL 15839</strain>
    </source>
</reference>
<evidence type="ECO:0000256" key="1">
    <source>
        <dbReference type="SAM" id="MobiDB-lite"/>
    </source>
</evidence>
<feature type="compositionally biased region" description="Low complexity" evidence="1">
    <location>
        <begin position="54"/>
        <end position="63"/>
    </location>
</feature>
<proteinExistence type="predicted"/>
<feature type="region of interest" description="Disordered" evidence="1">
    <location>
        <begin position="1"/>
        <end position="109"/>
    </location>
</feature>
<dbReference type="EMBL" id="AF497482">
    <property type="protein sequence ID" value="AAM94771.1"/>
    <property type="molecule type" value="Genomic_DNA"/>
</dbReference>
<sequence length="109" mass="10734">MNSARGRGTTTVLVPEADPRGYGMSPGPPGPTSVAAGSASASAPWGSPHHRQKSAPAAGARPWGARRRGPARPSGSVPVHHDRCRGSSSGTSALPPAPADRGSSGGAPP</sequence>
<protein>
    <submittedName>
        <fullName evidence="2">CalU7</fullName>
    </submittedName>
</protein>
<dbReference type="AlphaFoldDB" id="Q8KNI4"/>
<accession>Q8KNI4</accession>
<feature type="compositionally biased region" description="Low complexity" evidence="1">
    <location>
        <begin position="32"/>
        <end position="47"/>
    </location>
</feature>
<name>Q8KNI4_MICEC</name>
<evidence type="ECO:0000313" key="2">
    <source>
        <dbReference type="EMBL" id="AAM94771.1"/>
    </source>
</evidence>